<feature type="domain" description="Ammonium transporter AmtB-like" evidence="8">
    <location>
        <begin position="21"/>
        <end position="404"/>
    </location>
</feature>
<comment type="similarity">
    <text evidence="2">Belongs to the ammonium transporter (TC 2.A.49) family. Rh subfamily.</text>
</comment>
<feature type="compositionally biased region" description="Low complexity" evidence="6">
    <location>
        <begin position="469"/>
        <end position="484"/>
    </location>
</feature>
<comment type="subcellular location">
    <subcellularLocation>
        <location evidence="1">Membrane</location>
        <topology evidence="1">Multi-pass membrane protein</topology>
    </subcellularLocation>
</comment>
<proteinExistence type="inferred from homology"/>
<feature type="transmembrane region" description="Helical" evidence="7">
    <location>
        <begin position="52"/>
        <end position="73"/>
    </location>
</feature>
<feature type="transmembrane region" description="Helical" evidence="7">
    <location>
        <begin position="243"/>
        <end position="265"/>
    </location>
</feature>
<dbReference type="GO" id="GO:0008519">
    <property type="term" value="F:ammonium channel activity"/>
    <property type="evidence" value="ECO:0007669"/>
    <property type="project" value="InterPro"/>
</dbReference>
<feature type="transmembrane region" description="Helical" evidence="7">
    <location>
        <begin position="12"/>
        <end position="32"/>
    </location>
</feature>
<evidence type="ECO:0000256" key="2">
    <source>
        <dbReference type="ARBA" id="ARBA00011036"/>
    </source>
</evidence>
<evidence type="ECO:0000256" key="3">
    <source>
        <dbReference type="ARBA" id="ARBA00022692"/>
    </source>
</evidence>
<evidence type="ECO:0000256" key="4">
    <source>
        <dbReference type="ARBA" id="ARBA00022989"/>
    </source>
</evidence>
<evidence type="ECO:0000313" key="9">
    <source>
        <dbReference type="EMBL" id="KAJ3430979.1"/>
    </source>
</evidence>
<dbReference type="EMBL" id="JANTQA010000048">
    <property type="protein sequence ID" value="KAJ3430979.1"/>
    <property type="molecule type" value="Genomic_DNA"/>
</dbReference>
<dbReference type="GO" id="GO:0097272">
    <property type="term" value="P:ammonium homeostasis"/>
    <property type="evidence" value="ECO:0007669"/>
    <property type="project" value="TreeGrafter"/>
</dbReference>
<evidence type="ECO:0000256" key="1">
    <source>
        <dbReference type="ARBA" id="ARBA00004141"/>
    </source>
</evidence>
<dbReference type="AlphaFoldDB" id="A0AAV7YNC0"/>
<feature type="transmembrane region" description="Helical" evidence="7">
    <location>
        <begin position="144"/>
        <end position="165"/>
    </location>
</feature>
<dbReference type="InterPro" id="IPR029020">
    <property type="entry name" value="Ammonium/urea_transptr"/>
</dbReference>
<dbReference type="InterPro" id="IPR002229">
    <property type="entry name" value="RhesusRHD"/>
</dbReference>
<dbReference type="Gene3D" id="1.10.3430.10">
    <property type="entry name" value="Ammonium transporter AmtB like domains"/>
    <property type="match status" value="1"/>
</dbReference>
<dbReference type="GO" id="GO:0005886">
    <property type="term" value="C:plasma membrane"/>
    <property type="evidence" value="ECO:0007669"/>
    <property type="project" value="InterPro"/>
</dbReference>
<keyword evidence="3 7" id="KW-0812">Transmembrane</keyword>
<feature type="region of interest" description="Disordered" evidence="6">
    <location>
        <begin position="446"/>
        <end position="484"/>
    </location>
</feature>
<feature type="transmembrane region" description="Helical" evidence="7">
    <location>
        <begin position="214"/>
        <end position="231"/>
    </location>
</feature>
<feature type="transmembrane region" description="Helical" evidence="7">
    <location>
        <begin position="177"/>
        <end position="194"/>
    </location>
</feature>
<dbReference type="InterPro" id="IPR024041">
    <property type="entry name" value="NH4_transpt_AmtB-like_dom"/>
</dbReference>
<comment type="caution">
    <text evidence="9">The sequence shown here is derived from an EMBL/GenBank/DDBJ whole genome shotgun (WGS) entry which is preliminary data.</text>
</comment>
<protein>
    <submittedName>
        <fullName evidence="9">Rh50 isoform b</fullName>
    </submittedName>
</protein>
<dbReference type="PANTHER" id="PTHR11730:SF60">
    <property type="entry name" value="RH50, ISOFORM D"/>
    <property type="match status" value="1"/>
</dbReference>
<evidence type="ECO:0000259" key="8">
    <source>
        <dbReference type="Pfam" id="PF00909"/>
    </source>
</evidence>
<reference evidence="9" key="1">
    <citation type="submission" date="2022-08" db="EMBL/GenBank/DDBJ databases">
        <title>Novel sulphate-reducing endosymbionts in the free-living metamonad Anaeramoeba.</title>
        <authorList>
            <person name="Jerlstrom-Hultqvist J."/>
            <person name="Cepicka I."/>
            <person name="Gallot-Lavallee L."/>
            <person name="Salas-Leiva D."/>
            <person name="Curtis B.A."/>
            <person name="Zahonova K."/>
            <person name="Pipaliya S."/>
            <person name="Dacks J."/>
            <person name="Roger A.J."/>
        </authorList>
    </citation>
    <scope>NUCLEOTIDE SEQUENCE</scope>
    <source>
        <strain evidence="9">Busselton2</strain>
    </source>
</reference>
<dbReference type="PANTHER" id="PTHR11730">
    <property type="entry name" value="AMMONIUM TRANSPORTER"/>
    <property type="match status" value="1"/>
</dbReference>
<keyword evidence="4 7" id="KW-1133">Transmembrane helix</keyword>
<dbReference type="PRINTS" id="PR00342">
    <property type="entry name" value="RHESUSRHD"/>
</dbReference>
<feature type="compositionally biased region" description="Low complexity" evidence="6">
    <location>
        <begin position="451"/>
        <end position="461"/>
    </location>
</feature>
<sequence length="484" mass="53507">MGSTKTNQRNLVIILTLIQTFMLIIAGVWFKYDESLDETKENETDHRSEYYYTYYSDVAVMIIIGFGFLMTFLKYYGKSAAGLTFLLTTFCVQWVMIINAFFFQAYEEKWERYPVSVETLIEGMFGAGAVMITFGAVLGKTTPLQLILIAFFEIIFYGLNIYLCIHNFKAIDVGGSLIIHTFGAYFGIGLTSILTSEQETKNSSHETSDKWSDLFSLFGTIFLWLFWPSFNGALAPPGNRFRVIINTVISLCGSAVFSFLLSAIFNNGKFNVVDIQNATLAGGVAVGASADLFVTPVGAMGIGALAGTISTFGFNKITPFLKSRFNIQDTCGVNNLHGLPGLLGGLFGIINAAIAENDHTLYNGAYNQIFPEGKNQVKSQVGAFFTTFALSLLSGILTGVILKFFTRNANKPFSDKEFWVQEEESTELPTFSKFETDQDQIELSERKSQIKLSSQSSNENLNSEKSDDNNSLDNPNLISSGNSD</sequence>
<keyword evidence="5 7" id="KW-0472">Membrane</keyword>
<dbReference type="Proteomes" id="UP001146793">
    <property type="component" value="Unassembled WGS sequence"/>
</dbReference>
<organism evidence="9 10">
    <name type="scientific">Anaeramoeba flamelloides</name>
    <dbReference type="NCBI Taxonomy" id="1746091"/>
    <lineage>
        <taxon>Eukaryota</taxon>
        <taxon>Metamonada</taxon>
        <taxon>Anaeramoebidae</taxon>
        <taxon>Anaeramoeba</taxon>
    </lineage>
</organism>
<feature type="transmembrane region" description="Helical" evidence="7">
    <location>
        <begin position="293"/>
        <end position="314"/>
    </location>
</feature>
<accession>A0AAV7YNC0</accession>
<name>A0AAV7YNC0_9EUKA</name>
<evidence type="ECO:0000256" key="7">
    <source>
        <dbReference type="SAM" id="Phobius"/>
    </source>
</evidence>
<evidence type="ECO:0000256" key="5">
    <source>
        <dbReference type="ARBA" id="ARBA00023136"/>
    </source>
</evidence>
<gene>
    <name evidence="9" type="ORF">M0812_02654</name>
</gene>
<evidence type="ECO:0000256" key="6">
    <source>
        <dbReference type="SAM" id="MobiDB-lite"/>
    </source>
</evidence>
<feature type="transmembrane region" description="Helical" evidence="7">
    <location>
        <begin position="85"/>
        <end position="106"/>
    </location>
</feature>
<dbReference type="SUPFAM" id="SSF111352">
    <property type="entry name" value="Ammonium transporter"/>
    <property type="match status" value="1"/>
</dbReference>
<dbReference type="Pfam" id="PF00909">
    <property type="entry name" value="Ammonium_transp"/>
    <property type="match status" value="1"/>
</dbReference>
<evidence type="ECO:0000313" key="10">
    <source>
        <dbReference type="Proteomes" id="UP001146793"/>
    </source>
</evidence>
<feature type="transmembrane region" description="Helical" evidence="7">
    <location>
        <begin position="381"/>
        <end position="405"/>
    </location>
</feature>
<feature type="transmembrane region" description="Helical" evidence="7">
    <location>
        <begin position="335"/>
        <end position="354"/>
    </location>
</feature>